<keyword evidence="3" id="KW-0238">DNA-binding</keyword>
<dbReference type="InterPro" id="IPR036388">
    <property type="entry name" value="WH-like_DNA-bd_sf"/>
</dbReference>
<comment type="similarity">
    <text evidence="1">Belongs to the LysR transcriptional regulatory family.</text>
</comment>
<sequence>MDIHAIRCFQRVFEKESIHQAAKDLCLTPQGVSRIITALEGEMQTPLFVRSRKGMEATPEGRYFYEHTQKLTRQLLDLQLGMQALKRKKAGLHIGFSCGVLNILSIHVLKDVMARHPDKSLEWVEDFNEKIVQLIAEDSLSCGFCIGPIRSDAFFQEEIYRTGIEAVIYEGHPFYDRPSITIEDLKGQPLVGLNEHFSLFHSLVRRCADFGFTPQFVVKTMESRLIYHFCQERVGIGIDVNIHAAPPPLHYVPITEGTPWRIFFVCKKEKRGEPLFQEIIAALTSRHHP</sequence>
<evidence type="ECO:0000256" key="4">
    <source>
        <dbReference type="ARBA" id="ARBA00023163"/>
    </source>
</evidence>
<dbReference type="InterPro" id="IPR036390">
    <property type="entry name" value="WH_DNA-bd_sf"/>
</dbReference>
<dbReference type="PROSITE" id="PS50931">
    <property type="entry name" value="HTH_LYSR"/>
    <property type="match status" value="1"/>
</dbReference>
<dbReference type="Gene3D" id="1.10.10.10">
    <property type="entry name" value="Winged helix-like DNA-binding domain superfamily/Winged helix DNA-binding domain"/>
    <property type="match status" value="1"/>
</dbReference>
<dbReference type="SUPFAM" id="SSF46785">
    <property type="entry name" value="Winged helix' DNA-binding domain"/>
    <property type="match status" value="1"/>
</dbReference>
<evidence type="ECO:0000313" key="6">
    <source>
        <dbReference type="EMBL" id="NMK38009.1"/>
    </source>
</evidence>
<dbReference type="RefSeq" id="WP_169012978.1">
    <property type="nucleotide sequence ID" value="NZ_JABBJH010000001.1"/>
</dbReference>
<evidence type="ECO:0000256" key="2">
    <source>
        <dbReference type="ARBA" id="ARBA00023015"/>
    </source>
</evidence>
<dbReference type="PANTHER" id="PTHR30346:SF0">
    <property type="entry name" value="HCA OPERON TRANSCRIPTIONAL ACTIVATOR HCAR"/>
    <property type="match status" value="1"/>
</dbReference>
<dbReference type="GO" id="GO:0003677">
    <property type="term" value="F:DNA binding"/>
    <property type="evidence" value="ECO:0007669"/>
    <property type="project" value="UniProtKB-KW"/>
</dbReference>
<dbReference type="InterPro" id="IPR000847">
    <property type="entry name" value="LysR_HTH_N"/>
</dbReference>
<evidence type="ECO:0000259" key="5">
    <source>
        <dbReference type="PROSITE" id="PS50931"/>
    </source>
</evidence>
<gene>
    <name evidence="6" type="ORF">HG933_01080</name>
</gene>
<dbReference type="InterPro" id="IPR005119">
    <property type="entry name" value="LysR_subst-bd"/>
</dbReference>
<dbReference type="GO" id="GO:0003700">
    <property type="term" value="F:DNA-binding transcription factor activity"/>
    <property type="evidence" value="ECO:0007669"/>
    <property type="project" value="InterPro"/>
</dbReference>
<accession>A0A848EPT8</accession>
<dbReference type="AlphaFoldDB" id="A0A848EPT8"/>
<feature type="domain" description="HTH lysR-type" evidence="5">
    <location>
        <begin position="1"/>
        <end position="58"/>
    </location>
</feature>
<dbReference type="PANTHER" id="PTHR30346">
    <property type="entry name" value="TRANSCRIPTIONAL DUAL REGULATOR HCAR-RELATED"/>
    <property type="match status" value="1"/>
</dbReference>
<dbReference type="Gene3D" id="3.40.190.290">
    <property type="match status" value="1"/>
</dbReference>
<comment type="caution">
    <text evidence="6">The sequence shown here is derived from an EMBL/GenBank/DDBJ whole genome shotgun (WGS) entry which is preliminary data.</text>
</comment>
<reference evidence="6 7" key="1">
    <citation type="submission" date="2020-04" db="EMBL/GenBank/DDBJ databases">
        <authorList>
            <person name="Hitch T.C.A."/>
            <person name="Wylensek D."/>
            <person name="Clavel T."/>
        </authorList>
    </citation>
    <scope>NUCLEOTIDE SEQUENCE [LARGE SCALE GENOMIC DNA]</scope>
    <source>
        <strain evidence="6 7">WCA-386-APC-2A</strain>
    </source>
</reference>
<dbReference type="SUPFAM" id="SSF53850">
    <property type="entry name" value="Periplasmic binding protein-like II"/>
    <property type="match status" value="1"/>
</dbReference>
<keyword evidence="2" id="KW-0805">Transcription regulation</keyword>
<dbReference type="Proteomes" id="UP000536773">
    <property type="component" value="Unassembled WGS sequence"/>
</dbReference>
<evidence type="ECO:0000313" key="7">
    <source>
        <dbReference type="Proteomes" id="UP000536773"/>
    </source>
</evidence>
<name>A0A848EPT8_MEGEL</name>
<evidence type="ECO:0000256" key="1">
    <source>
        <dbReference type="ARBA" id="ARBA00009437"/>
    </source>
</evidence>
<proteinExistence type="inferred from homology"/>
<protein>
    <submittedName>
        <fullName evidence="6">LysR family transcriptional regulator</fullName>
    </submittedName>
</protein>
<dbReference type="CDD" id="cd05466">
    <property type="entry name" value="PBP2_LTTR_substrate"/>
    <property type="match status" value="1"/>
</dbReference>
<dbReference type="Pfam" id="PF03466">
    <property type="entry name" value="LysR_substrate"/>
    <property type="match status" value="1"/>
</dbReference>
<evidence type="ECO:0000256" key="3">
    <source>
        <dbReference type="ARBA" id="ARBA00023125"/>
    </source>
</evidence>
<dbReference type="GO" id="GO:0032993">
    <property type="term" value="C:protein-DNA complex"/>
    <property type="evidence" value="ECO:0007669"/>
    <property type="project" value="TreeGrafter"/>
</dbReference>
<dbReference type="Pfam" id="PF00126">
    <property type="entry name" value="HTH_1"/>
    <property type="match status" value="1"/>
</dbReference>
<keyword evidence="4" id="KW-0804">Transcription</keyword>
<organism evidence="6 7">
    <name type="scientific">Megasphaera elsdenii</name>
    <dbReference type="NCBI Taxonomy" id="907"/>
    <lineage>
        <taxon>Bacteria</taxon>
        <taxon>Bacillati</taxon>
        <taxon>Bacillota</taxon>
        <taxon>Negativicutes</taxon>
        <taxon>Veillonellales</taxon>
        <taxon>Veillonellaceae</taxon>
        <taxon>Megasphaera</taxon>
    </lineage>
</organism>
<dbReference type="EMBL" id="JABBJH010000001">
    <property type="protein sequence ID" value="NMK38009.1"/>
    <property type="molecule type" value="Genomic_DNA"/>
</dbReference>